<evidence type="ECO:0000313" key="1">
    <source>
        <dbReference type="EMBL" id="PIQ73137.1"/>
    </source>
</evidence>
<dbReference type="Proteomes" id="UP000231056">
    <property type="component" value="Unassembled WGS sequence"/>
</dbReference>
<gene>
    <name evidence="1" type="ORF">COV58_04110</name>
</gene>
<organism evidence="1 2">
    <name type="scientific">Candidatus Roizmanbacteria bacterium CG11_big_fil_rev_8_21_14_0_20_36_8</name>
    <dbReference type="NCBI Taxonomy" id="1974856"/>
    <lineage>
        <taxon>Bacteria</taxon>
        <taxon>Candidatus Roizmaniibacteriota</taxon>
    </lineage>
</organism>
<evidence type="ECO:0000313" key="2">
    <source>
        <dbReference type="Proteomes" id="UP000231056"/>
    </source>
</evidence>
<dbReference type="AlphaFoldDB" id="A0A2M6ITF7"/>
<comment type="caution">
    <text evidence="1">The sequence shown here is derived from an EMBL/GenBank/DDBJ whole genome shotgun (WGS) entry which is preliminary data.</text>
</comment>
<proteinExistence type="predicted"/>
<accession>A0A2M6ITF7</accession>
<sequence>MKKNNAINYESGHTLVTILVFTVVALAVVTASVNAIITITRSTAVLERHIIVTQAAESGIENAILRLLRDPSYNGEILTINDITVIITLAGSDPKVISASSQYFGEKQTIEVTVTYNENRLTISSWNYVY</sequence>
<dbReference type="EMBL" id="PCVM01000098">
    <property type="protein sequence ID" value="PIQ73137.1"/>
    <property type="molecule type" value="Genomic_DNA"/>
</dbReference>
<evidence type="ECO:0008006" key="3">
    <source>
        <dbReference type="Google" id="ProtNLM"/>
    </source>
</evidence>
<protein>
    <recommendedName>
        <fullName evidence="3">Type II secretion system protein</fullName>
    </recommendedName>
</protein>
<name>A0A2M6ITF7_9BACT</name>
<reference evidence="1 2" key="1">
    <citation type="submission" date="2017-09" db="EMBL/GenBank/DDBJ databases">
        <title>Depth-based differentiation of microbial function through sediment-hosted aquifers and enrichment of novel symbionts in the deep terrestrial subsurface.</title>
        <authorList>
            <person name="Probst A.J."/>
            <person name="Ladd B."/>
            <person name="Jarett J.K."/>
            <person name="Geller-Mcgrath D.E."/>
            <person name="Sieber C.M."/>
            <person name="Emerson J.B."/>
            <person name="Anantharaman K."/>
            <person name="Thomas B.C."/>
            <person name="Malmstrom R."/>
            <person name="Stieglmeier M."/>
            <person name="Klingl A."/>
            <person name="Woyke T."/>
            <person name="Ryan C.M."/>
            <person name="Banfield J.F."/>
        </authorList>
    </citation>
    <scope>NUCLEOTIDE SEQUENCE [LARGE SCALE GENOMIC DNA]</scope>
    <source>
        <strain evidence="1">CG11_big_fil_rev_8_21_14_0_20_36_8</strain>
    </source>
</reference>